<protein>
    <submittedName>
        <fullName evidence="1">Uncharacterized protein</fullName>
    </submittedName>
</protein>
<dbReference type="EMBL" id="JANAVB010021796">
    <property type="protein sequence ID" value="KAJ6825151.1"/>
    <property type="molecule type" value="Genomic_DNA"/>
</dbReference>
<dbReference type="Proteomes" id="UP001140949">
    <property type="component" value="Unassembled WGS sequence"/>
</dbReference>
<accession>A0AAX6GA75</accession>
<comment type="caution">
    <text evidence="1">The sequence shown here is derived from an EMBL/GenBank/DDBJ whole genome shotgun (WGS) entry which is preliminary data.</text>
</comment>
<reference evidence="1" key="2">
    <citation type="submission" date="2023-04" db="EMBL/GenBank/DDBJ databases">
        <authorList>
            <person name="Bruccoleri R.E."/>
            <person name="Oakeley E.J."/>
            <person name="Faust A.-M."/>
            <person name="Dessus-Babus S."/>
            <person name="Altorfer M."/>
            <person name="Burckhardt D."/>
            <person name="Oertli M."/>
            <person name="Naumann U."/>
            <person name="Petersen F."/>
            <person name="Wong J."/>
        </authorList>
    </citation>
    <scope>NUCLEOTIDE SEQUENCE</scope>
    <source>
        <strain evidence="1">GSM-AAB239-AS_SAM_17_03QT</strain>
        <tissue evidence="1">Leaf</tissue>
    </source>
</reference>
<reference evidence="1" key="1">
    <citation type="journal article" date="2023" name="GigaByte">
        <title>Genome assembly of the bearded iris, Iris pallida Lam.</title>
        <authorList>
            <person name="Bruccoleri R.E."/>
            <person name="Oakeley E.J."/>
            <person name="Faust A.M.E."/>
            <person name="Altorfer M."/>
            <person name="Dessus-Babus S."/>
            <person name="Burckhardt D."/>
            <person name="Oertli M."/>
            <person name="Naumann U."/>
            <person name="Petersen F."/>
            <person name="Wong J."/>
        </authorList>
    </citation>
    <scope>NUCLEOTIDE SEQUENCE</scope>
    <source>
        <strain evidence="1">GSM-AAB239-AS_SAM_17_03QT</strain>
    </source>
</reference>
<name>A0AAX6GA75_IRIPA</name>
<organism evidence="1 2">
    <name type="scientific">Iris pallida</name>
    <name type="common">Sweet iris</name>
    <dbReference type="NCBI Taxonomy" id="29817"/>
    <lineage>
        <taxon>Eukaryota</taxon>
        <taxon>Viridiplantae</taxon>
        <taxon>Streptophyta</taxon>
        <taxon>Embryophyta</taxon>
        <taxon>Tracheophyta</taxon>
        <taxon>Spermatophyta</taxon>
        <taxon>Magnoliopsida</taxon>
        <taxon>Liliopsida</taxon>
        <taxon>Asparagales</taxon>
        <taxon>Iridaceae</taxon>
        <taxon>Iridoideae</taxon>
        <taxon>Irideae</taxon>
        <taxon>Iris</taxon>
    </lineage>
</organism>
<gene>
    <name evidence="1" type="ORF">M6B38_378800</name>
</gene>
<evidence type="ECO:0000313" key="1">
    <source>
        <dbReference type="EMBL" id="KAJ6825151.1"/>
    </source>
</evidence>
<proteinExistence type="predicted"/>
<sequence length="52" mass="6013">MLGGQRFFTFLFSIFQSKASTPLEPLLCIYVLLHVLILTRCTRLFIVIVHCL</sequence>
<keyword evidence="2" id="KW-1185">Reference proteome</keyword>
<evidence type="ECO:0000313" key="2">
    <source>
        <dbReference type="Proteomes" id="UP001140949"/>
    </source>
</evidence>
<dbReference type="AlphaFoldDB" id="A0AAX6GA75"/>